<evidence type="ECO:0000313" key="2">
    <source>
        <dbReference type="Proteomes" id="UP001589870"/>
    </source>
</evidence>
<name>A0ABV6TXM9_9ACTN</name>
<gene>
    <name evidence="1" type="ORF">ACFHYQ_01450</name>
</gene>
<keyword evidence="2" id="KW-1185">Reference proteome</keyword>
<evidence type="ECO:0008006" key="3">
    <source>
        <dbReference type="Google" id="ProtNLM"/>
    </source>
</evidence>
<sequence length="881" mass="97445">MYRPSEQAGCRILNSEIAHVHARSEGGPRWDPHMSAKENASVDNLIVMCQAHAKEIDDAPESYPADLLREWKRRQVQQCDAAAAAPAALNDAEAAEVINVSFGLDQMVEAVATVVPFSARSRTRGDALELAARQSLARRRIRLAPVPELRKDALLGWMAEHPPPAVVVPEGQVRVLVAPMGAGKSEQASRWWDEGLEVAADDEQVEIPVWLEARTLGSSLESVVTNAIGGDPWRPCRVVLDDLTWLPPATATRLLDEARQLVVVWPRMRILATCRPGLQIDQSERVDVAPWPTDHGAELIRQILQDEVPPGLWTREVDDLLTSPLLTLALAARLASGRSARVSPTRLLSEMAATIIDRERPQISAETWNLFALLAARVIATQAGIPVSALGVATPQIWPLTDSGLVVADDNGLRFALPVFEQHFGAEALRKGIVAVEEAASAASFPLWRYAIAYTVTTSDRQAADAWMLKLARINPAAASWVLDETVRTASPARAWDAASTTWVPAPGRQDETDPAVRVGRWLRDALEAFLDGFGACRPQLARHHDGQLVQWGARLIGDGMILTEARNTVTPDLVPVALEPYESARADGWYRSTQFEVPAGDLGRWQWARDRIRHPLAPLLRQRRLPLPDGSPLEAERLWLLAQHIMRLQHHRRPPTVISAADLRNATDKMMERVNLSVRSTWMSGSVRLDSDDIRWIHARLDTITTDHLESPRPLPDRAGFGKWRWREYSPELTLTILTDVFRDALVGYRDLVDANFPQFGAALGRYSTLPLRVEGHVIMEDEGGPGDHDSLYYTLKPDPGASTATPRVDLTLASAPQSLRDEASAALFRHRRAAFYQPTDQLASLPTGLDQPATAIAYRWLIDDLTNVGWWTGPIPAYG</sequence>
<organism evidence="1 2">
    <name type="scientific">Sphaerimonospora cavernae</name>
    <dbReference type="NCBI Taxonomy" id="1740611"/>
    <lineage>
        <taxon>Bacteria</taxon>
        <taxon>Bacillati</taxon>
        <taxon>Actinomycetota</taxon>
        <taxon>Actinomycetes</taxon>
        <taxon>Streptosporangiales</taxon>
        <taxon>Streptosporangiaceae</taxon>
        <taxon>Sphaerimonospora</taxon>
    </lineage>
</organism>
<evidence type="ECO:0000313" key="1">
    <source>
        <dbReference type="EMBL" id="MFC0860952.1"/>
    </source>
</evidence>
<comment type="caution">
    <text evidence="1">The sequence shown here is derived from an EMBL/GenBank/DDBJ whole genome shotgun (WGS) entry which is preliminary data.</text>
</comment>
<proteinExistence type="predicted"/>
<dbReference type="RefSeq" id="WP_394299207.1">
    <property type="nucleotide sequence ID" value="NZ_JBHMQT010000003.1"/>
</dbReference>
<dbReference type="EMBL" id="JBHMQT010000003">
    <property type="protein sequence ID" value="MFC0860952.1"/>
    <property type="molecule type" value="Genomic_DNA"/>
</dbReference>
<protein>
    <recommendedName>
        <fullName evidence="3">HNH endonuclease</fullName>
    </recommendedName>
</protein>
<dbReference type="Proteomes" id="UP001589870">
    <property type="component" value="Unassembled WGS sequence"/>
</dbReference>
<accession>A0ABV6TXM9</accession>
<reference evidence="1 2" key="1">
    <citation type="submission" date="2024-09" db="EMBL/GenBank/DDBJ databases">
        <authorList>
            <person name="Sun Q."/>
            <person name="Mori K."/>
        </authorList>
    </citation>
    <scope>NUCLEOTIDE SEQUENCE [LARGE SCALE GENOMIC DNA]</scope>
    <source>
        <strain evidence="1 2">TBRC 1851</strain>
    </source>
</reference>